<gene>
    <name evidence="2" type="ORF">FOL47_006290</name>
</gene>
<sequence length="245" mass="26463">MDFLSDISIEDPSTLDDLYLDDTPTIPIPDTTVGISPNTGSTPQPGLFDHLTIESPFPWFSQPGGAAPEYPSTRFNLFDGVVLENLTTAAPGLFDGLYIEDPRSGDTSPIEDMALKNGFSEDVSTESLSTTHPTSVAYAPTPTVVRDPSGEIKPDLVAVSATRSHLGTSNDYSIILVVVVVILGLLQLVGLLQTWILQRSLRESTQVKCTKDLEQRYIRDKTADLETGCKEDIIAEDSTGNMGGK</sequence>
<keyword evidence="3" id="KW-1185">Reference proteome</keyword>
<evidence type="ECO:0000256" key="1">
    <source>
        <dbReference type="SAM" id="Phobius"/>
    </source>
</evidence>
<feature type="transmembrane region" description="Helical" evidence="1">
    <location>
        <begin position="172"/>
        <end position="192"/>
    </location>
</feature>
<organism evidence="2 3">
    <name type="scientific">Perkinsus chesapeaki</name>
    <name type="common">Clam parasite</name>
    <name type="synonym">Perkinsus andrewsi</name>
    <dbReference type="NCBI Taxonomy" id="330153"/>
    <lineage>
        <taxon>Eukaryota</taxon>
        <taxon>Sar</taxon>
        <taxon>Alveolata</taxon>
        <taxon>Perkinsozoa</taxon>
        <taxon>Perkinsea</taxon>
        <taxon>Perkinsida</taxon>
        <taxon>Perkinsidae</taxon>
        <taxon>Perkinsus</taxon>
    </lineage>
</organism>
<comment type="caution">
    <text evidence="2">The sequence shown here is derived from an EMBL/GenBank/DDBJ whole genome shotgun (WGS) entry which is preliminary data.</text>
</comment>
<keyword evidence="1" id="KW-1133">Transmembrane helix</keyword>
<proteinExistence type="predicted"/>
<dbReference type="Proteomes" id="UP000591131">
    <property type="component" value="Unassembled WGS sequence"/>
</dbReference>
<reference evidence="2 3" key="1">
    <citation type="submission" date="2020-04" db="EMBL/GenBank/DDBJ databases">
        <title>Perkinsus chesapeaki whole genome sequence.</title>
        <authorList>
            <person name="Bogema D.R."/>
        </authorList>
    </citation>
    <scope>NUCLEOTIDE SEQUENCE [LARGE SCALE GENOMIC DNA]</scope>
    <source>
        <strain evidence="2">ATCC PRA-425</strain>
    </source>
</reference>
<protein>
    <submittedName>
        <fullName evidence="2">Uncharacterized protein</fullName>
    </submittedName>
</protein>
<accession>A0A7J6MY59</accession>
<keyword evidence="1" id="KW-0812">Transmembrane</keyword>
<name>A0A7J6MY59_PERCH</name>
<evidence type="ECO:0000313" key="2">
    <source>
        <dbReference type="EMBL" id="KAF4676376.1"/>
    </source>
</evidence>
<evidence type="ECO:0000313" key="3">
    <source>
        <dbReference type="Proteomes" id="UP000591131"/>
    </source>
</evidence>
<dbReference type="EMBL" id="JAAPAO010000035">
    <property type="protein sequence ID" value="KAF4676376.1"/>
    <property type="molecule type" value="Genomic_DNA"/>
</dbReference>
<keyword evidence="1" id="KW-0472">Membrane</keyword>
<dbReference type="AlphaFoldDB" id="A0A7J6MY59"/>